<feature type="domain" description="Schlafen AlbA-2" evidence="1">
    <location>
        <begin position="15"/>
        <end position="140"/>
    </location>
</feature>
<proteinExistence type="predicted"/>
<keyword evidence="2" id="KW-0067">ATP-binding</keyword>
<dbReference type="Gene3D" id="3.30.950.30">
    <property type="entry name" value="Schlafen, AAA domain"/>
    <property type="match status" value="1"/>
</dbReference>
<protein>
    <submittedName>
        <fullName evidence="2">ATP-binding protein</fullName>
    </submittedName>
</protein>
<dbReference type="GO" id="GO:0005524">
    <property type="term" value="F:ATP binding"/>
    <property type="evidence" value="ECO:0007669"/>
    <property type="project" value="UniProtKB-KW"/>
</dbReference>
<sequence>MDIRTLLDNLDDAHEGQRLEFKEAAAGLPDDLWETYSAFANTEGGEIVLGVSEEVAGGRFSATGVVDAQGVVASFWSSLRNPQRVGRDVMLYDGVRIEHVDDKDFVVIDVPRAERGEKPVRVYDRRSKGFVAYVRRDGGDFKASEEDIRLMQYDGIPSADRKPLEHFGMDALSEETIRRYRNVFASSKPQNPWVNDSDEDFLYHIGALAKGHDGRLHPTQAGLLAFGYEYEITNYVPQYLLDYREERSGDRRWDDRVVSQSGDWSGNLIDFYYLVTERLVRHFKMPFSTDETGTVHGALNPVTEAANEAVANALVHAYYGANGSIRIILKKDRISVSNPGSLLVDWRVAVAGGFSETRNPTLMRIFSFIGASDRAGSGLQQIWRTWQDVYGEEPTLREAHSPASISLEMPLRDEKAVAQVRDRAQMMIWSVSPVDDAAIVLLLASCPQGLTPQEVHDATGISKRSAQERLKRLCEEGEIERTKDGRFYRYQARRR</sequence>
<keyword evidence="3" id="KW-1185">Reference proteome</keyword>
<dbReference type="Pfam" id="PF13749">
    <property type="entry name" value="HATPase_c_4"/>
    <property type="match status" value="1"/>
</dbReference>
<dbReference type="Gene3D" id="3.30.565.60">
    <property type="match status" value="1"/>
</dbReference>
<dbReference type="InterPro" id="IPR038475">
    <property type="entry name" value="RecG_C_sf"/>
</dbReference>
<dbReference type="SUPFAM" id="SSF46785">
    <property type="entry name" value="Winged helix' DNA-binding domain"/>
    <property type="match status" value="1"/>
</dbReference>
<name>A0ABU6IFU3_9ACTN</name>
<dbReference type="InterPro" id="IPR036390">
    <property type="entry name" value="WH_DNA-bd_sf"/>
</dbReference>
<gene>
    <name evidence="2" type="ORF">VIN30_02450</name>
</gene>
<dbReference type="EMBL" id="JAYMFF010000002">
    <property type="protein sequence ID" value="MEC4175307.1"/>
    <property type="molecule type" value="Genomic_DNA"/>
</dbReference>
<dbReference type="Pfam" id="PF04326">
    <property type="entry name" value="SLFN_AlbA_2"/>
    <property type="match status" value="1"/>
</dbReference>
<dbReference type="PANTHER" id="PTHR30595">
    <property type="entry name" value="GLPR-RELATED TRANSCRIPTIONAL REPRESSOR"/>
    <property type="match status" value="1"/>
</dbReference>
<reference evidence="2 3" key="1">
    <citation type="submission" date="2024-01" db="EMBL/GenBank/DDBJ databases">
        <title>novel species in genus Adlercreutzia.</title>
        <authorList>
            <person name="Liu X."/>
        </authorList>
    </citation>
    <scope>NUCLEOTIDE SEQUENCE [LARGE SCALE GENOMIC DNA]</scope>
    <source>
        <strain evidence="2 3">R7</strain>
    </source>
</reference>
<evidence type="ECO:0000259" key="1">
    <source>
        <dbReference type="Pfam" id="PF04326"/>
    </source>
</evidence>
<evidence type="ECO:0000313" key="3">
    <source>
        <dbReference type="Proteomes" id="UP001349994"/>
    </source>
</evidence>
<comment type="caution">
    <text evidence="2">The sequence shown here is derived from an EMBL/GenBank/DDBJ whole genome shotgun (WGS) entry which is preliminary data.</text>
</comment>
<dbReference type="Proteomes" id="UP001349994">
    <property type="component" value="Unassembled WGS sequence"/>
</dbReference>
<keyword evidence="2" id="KW-0547">Nucleotide-binding</keyword>
<dbReference type="InterPro" id="IPR038461">
    <property type="entry name" value="Schlafen_AlbA_2_dom_sf"/>
</dbReference>
<dbReference type="PANTHER" id="PTHR30595:SF6">
    <property type="entry name" value="SCHLAFEN ALBA-2 DOMAIN-CONTAINING PROTEIN"/>
    <property type="match status" value="1"/>
</dbReference>
<dbReference type="RefSeq" id="WP_338209002.1">
    <property type="nucleotide sequence ID" value="NZ_JAYMFF010000002.1"/>
</dbReference>
<dbReference type="InterPro" id="IPR007421">
    <property type="entry name" value="Schlafen_AlbA_2_dom"/>
</dbReference>
<dbReference type="Gene3D" id="1.10.10.10">
    <property type="entry name" value="Winged helix-like DNA-binding domain superfamily/Winged helix DNA-binding domain"/>
    <property type="match status" value="1"/>
</dbReference>
<organism evidence="2 3">
    <name type="scientific">Adlercreutzia wanghongyangiae</name>
    <dbReference type="NCBI Taxonomy" id="3111451"/>
    <lineage>
        <taxon>Bacteria</taxon>
        <taxon>Bacillati</taxon>
        <taxon>Actinomycetota</taxon>
        <taxon>Coriobacteriia</taxon>
        <taxon>Eggerthellales</taxon>
        <taxon>Eggerthellaceae</taxon>
        <taxon>Adlercreutzia</taxon>
    </lineage>
</organism>
<accession>A0ABU6IFU3</accession>
<evidence type="ECO:0000313" key="2">
    <source>
        <dbReference type="EMBL" id="MEC4175307.1"/>
    </source>
</evidence>
<dbReference type="InterPro" id="IPR036388">
    <property type="entry name" value="WH-like_DNA-bd_sf"/>
</dbReference>